<proteinExistence type="predicted"/>
<dbReference type="AlphaFoldDB" id="A0A392UA06"/>
<organism evidence="2 3">
    <name type="scientific">Trifolium medium</name>
    <dbReference type="NCBI Taxonomy" id="97028"/>
    <lineage>
        <taxon>Eukaryota</taxon>
        <taxon>Viridiplantae</taxon>
        <taxon>Streptophyta</taxon>
        <taxon>Embryophyta</taxon>
        <taxon>Tracheophyta</taxon>
        <taxon>Spermatophyta</taxon>
        <taxon>Magnoliopsida</taxon>
        <taxon>eudicotyledons</taxon>
        <taxon>Gunneridae</taxon>
        <taxon>Pentapetalae</taxon>
        <taxon>rosids</taxon>
        <taxon>fabids</taxon>
        <taxon>Fabales</taxon>
        <taxon>Fabaceae</taxon>
        <taxon>Papilionoideae</taxon>
        <taxon>50 kb inversion clade</taxon>
        <taxon>NPAAA clade</taxon>
        <taxon>Hologalegina</taxon>
        <taxon>IRL clade</taxon>
        <taxon>Trifolieae</taxon>
        <taxon>Trifolium</taxon>
    </lineage>
</organism>
<evidence type="ECO:0000313" key="3">
    <source>
        <dbReference type="Proteomes" id="UP000265520"/>
    </source>
</evidence>
<reference evidence="2 3" key="1">
    <citation type="journal article" date="2018" name="Front. Plant Sci.">
        <title>Red Clover (Trifolium pratense) and Zigzag Clover (T. medium) - A Picture of Genomic Similarities and Differences.</title>
        <authorList>
            <person name="Dluhosova J."/>
            <person name="Istvanek J."/>
            <person name="Nedelnik J."/>
            <person name="Repkova J."/>
        </authorList>
    </citation>
    <scope>NUCLEOTIDE SEQUENCE [LARGE SCALE GENOMIC DNA]</scope>
    <source>
        <strain evidence="3">cv. 10/8</strain>
        <tissue evidence="2">Leaf</tissue>
    </source>
</reference>
<evidence type="ECO:0000313" key="2">
    <source>
        <dbReference type="EMBL" id="MCI69667.1"/>
    </source>
</evidence>
<dbReference type="InterPro" id="IPR057135">
    <property type="entry name" value="At4g27190-like_LRR"/>
</dbReference>
<evidence type="ECO:0000259" key="1">
    <source>
        <dbReference type="Pfam" id="PF23247"/>
    </source>
</evidence>
<dbReference type="EMBL" id="LXQA010760872">
    <property type="protein sequence ID" value="MCI69667.1"/>
    <property type="molecule type" value="Genomic_DNA"/>
</dbReference>
<name>A0A392UA06_9FABA</name>
<feature type="domain" description="Disease resistance protein At4g27190-like leucine-rich repeats" evidence="1">
    <location>
        <begin position="17"/>
        <end position="55"/>
    </location>
</feature>
<keyword evidence="3" id="KW-1185">Reference proteome</keyword>
<dbReference type="Pfam" id="PF23247">
    <property type="entry name" value="LRR_RPS2"/>
    <property type="match status" value="1"/>
</dbReference>
<protein>
    <submittedName>
        <fullName evidence="2">NBS-LRR disease resistance protein</fullName>
    </submittedName>
</protein>
<feature type="non-terminal residue" evidence="2">
    <location>
        <position position="1"/>
    </location>
</feature>
<dbReference type="Proteomes" id="UP000265520">
    <property type="component" value="Unassembled WGS sequence"/>
</dbReference>
<sequence>ELKHIIEDDDDIENAMSSKTYFPMLTTLAVVKCSKLKSVFPISMSKELKSFLSLSLW</sequence>
<accession>A0A392UA06</accession>
<comment type="caution">
    <text evidence="2">The sequence shown here is derived from an EMBL/GenBank/DDBJ whole genome shotgun (WGS) entry which is preliminary data.</text>
</comment>